<evidence type="ECO:0000256" key="2">
    <source>
        <dbReference type="ARBA" id="ARBA00022621"/>
    </source>
</evidence>
<keyword evidence="4" id="KW-0408">Iron</keyword>
<dbReference type="Pfam" id="PF01814">
    <property type="entry name" value="Hemerythrin"/>
    <property type="match status" value="1"/>
</dbReference>
<dbReference type="NCBIfam" id="TIGR02481">
    <property type="entry name" value="hemeryth_dom"/>
    <property type="match status" value="1"/>
</dbReference>
<dbReference type="CDD" id="cd12107">
    <property type="entry name" value="Hemerythrin"/>
    <property type="match status" value="1"/>
</dbReference>
<reference evidence="6" key="1">
    <citation type="submission" date="2023-03" db="EMBL/GenBank/DDBJ databases">
        <title>Edaphobacter sp.</title>
        <authorList>
            <person name="Huber K.J."/>
            <person name="Papendorf J."/>
            <person name="Pilke C."/>
            <person name="Bunk B."/>
            <person name="Sproeer C."/>
            <person name="Pester M."/>
        </authorList>
    </citation>
    <scope>NUCLEOTIDE SEQUENCE</scope>
    <source>
        <strain evidence="6">DSM 110680</strain>
    </source>
</reference>
<dbReference type="EMBL" id="CP121196">
    <property type="protein sequence ID" value="XBH19570.1"/>
    <property type="molecule type" value="Genomic_DNA"/>
</dbReference>
<sequence>MALLTFNKSDSVGIQSIDDQHSSLFDSLNELHAAMLKGQEKSVTGRLLDDLLAYTRSHFSAEESMLASAKYPGLPEHRAAHLKLTSQVADYAERHRRGEAALSVHLITFLRDWLTSHILREDRAYSGWLMQSGTHLY</sequence>
<dbReference type="InterPro" id="IPR012312">
    <property type="entry name" value="Hemerythrin-like"/>
</dbReference>
<evidence type="ECO:0000259" key="5">
    <source>
        <dbReference type="Pfam" id="PF01814"/>
    </source>
</evidence>
<accession>A0AAU7DPJ6</accession>
<evidence type="ECO:0000256" key="1">
    <source>
        <dbReference type="ARBA" id="ARBA00010587"/>
    </source>
</evidence>
<dbReference type="InterPro" id="IPR035938">
    <property type="entry name" value="Hemerythrin-like_sf"/>
</dbReference>
<dbReference type="PROSITE" id="PS00550">
    <property type="entry name" value="HEMERYTHRINS"/>
    <property type="match status" value="1"/>
</dbReference>
<dbReference type="GO" id="GO:0046872">
    <property type="term" value="F:metal ion binding"/>
    <property type="evidence" value="ECO:0007669"/>
    <property type="project" value="UniProtKB-KW"/>
</dbReference>
<dbReference type="RefSeq" id="WP_348264789.1">
    <property type="nucleotide sequence ID" value="NZ_CP121196.1"/>
</dbReference>
<dbReference type="Gene3D" id="1.20.120.50">
    <property type="entry name" value="Hemerythrin-like"/>
    <property type="match status" value="1"/>
</dbReference>
<keyword evidence="2" id="KW-0813">Transport</keyword>
<organism evidence="6">
    <name type="scientific">Telmatobacter sp. DSM 110680</name>
    <dbReference type="NCBI Taxonomy" id="3036704"/>
    <lineage>
        <taxon>Bacteria</taxon>
        <taxon>Pseudomonadati</taxon>
        <taxon>Acidobacteriota</taxon>
        <taxon>Terriglobia</taxon>
        <taxon>Terriglobales</taxon>
        <taxon>Acidobacteriaceae</taxon>
        <taxon>Telmatobacter</taxon>
    </lineage>
</organism>
<evidence type="ECO:0000256" key="4">
    <source>
        <dbReference type="ARBA" id="ARBA00023004"/>
    </source>
</evidence>
<keyword evidence="2" id="KW-0561">Oxygen transport</keyword>
<keyword evidence="3" id="KW-0479">Metal-binding</keyword>
<dbReference type="GO" id="GO:0005344">
    <property type="term" value="F:oxygen carrier activity"/>
    <property type="evidence" value="ECO:0007669"/>
    <property type="project" value="UniProtKB-KW"/>
</dbReference>
<comment type="similarity">
    <text evidence="1">Belongs to the hemerythrin family.</text>
</comment>
<protein>
    <submittedName>
        <fullName evidence="6">Bacteriohemerythrin</fullName>
    </submittedName>
</protein>
<name>A0AAU7DPJ6_9BACT</name>
<dbReference type="AlphaFoldDB" id="A0AAU7DPJ6"/>
<dbReference type="SUPFAM" id="SSF47188">
    <property type="entry name" value="Hemerythrin-like"/>
    <property type="match status" value="1"/>
</dbReference>
<dbReference type="InterPro" id="IPR012827">
    <property type="entry name" value="Hemerythrin_metal-bd"/>
</dbReference>
<evidence type="ECO:0000256" key="3">
    <source>
        <dbReference type="ARBA" id="ARBA00022723"/>
    </source>
</evidence>
<feature type="domain" description="Hemerythrin-like" evidence="5">
    <location>
        <begin position="13"/>
        <end position="127"/>
    </location>
</feature>
<dbReference type="InterPro" id="IPR016131">
    <property type="entry name" value="Haemerythrin_Fe_BS"/>
</dbReference>
<dbReference type="NCBIfam" id="NF033749">
    <property type="entry name" value="bact_hemeryth"/>
    <property type="match status" value="1"/>
</dbReference>
<proteinExistence type="inferred from homology"/>
<evidence type="ECO:0000313" key="6">
    <source>
        <dbReference type="EMBL" id="XBH19570.1"/>
    </source>
</evidence>
<dbReference type="InterPro" id="IPR050669">
    <property type="entry name" value="Hemerythrin"/>
</dbReference>
<dbReference type="PANTHER" id="PTHR37164">
    <property type="entry name" value="BACTERIOHEMERYTHRIN"/>
    <property type="match status" value="1"/>
</dbReference>
<dbReference type="PANTHER" id="PTHR37164:SF1">
    <property type="entry name" value="BACTERIOHEMERYTHRIN"/>
    <property type="match status" value="1"/>
</dbReference>
<gene>
    <name evidence="6" type="ORF">P8935_09670</name>
</gene>